<comment type="caution">
    <text evidence="1">The sequence shown here is derived from an EMBL/GenBank/DDBJ whole genome shotgun (WGS) entry which is preliminary data.</text>
</comment>
<dbReference type="AlphaFoldDB" id="A0AAV7HJ21"/>
<evidence type="ECO:0000313" key="1">
    <source>
        <dbReference type="EMBL" id="KAH0468367.1"/>
    </source>
</evidence>
<dbReference type="Proteomes" id="UP000775213">
    <property type="component" value="Unassembled WGS sequence"/>
</dbReference>
<protein>
    <submittedName>
        <fullName evidence="1">Uncharacterized protein</fullName>
    </submittedName>
</protein>
<evidence type="ECO:0000313" key="2">
    <source>
        <dbReference type="Proteomes" id="UP000775213"/>
    </source>
</evidence>
<organism evidence="1 2">
    <name type="scientific">Dendrobium chrysotoxum</name>
    <name type="common">Orchid</name>
    <dbReference type="NCBI Taxonomy" id="161865"/>
    <lineage>
        <taxon>Eukaryota</taxon>
        <taxon>Viridiplantae</taxon>
        <taxon>Streptophyta</taxon>
        <taxon>Embryophyta</taxon>
        <taxon>Tracheophyta</taxon>
        <taxon>Spermatophyta</taxon>
        <taxon>Magnoliopsida</taxon>
        <taxon>Liliopsida</taxon>
        <taxon>Asparagales</taxon>
        <taxon>Orchidaceae</taxon>
        <taxon>Epidendroideae</taxon>
        <taxon>Malaxideae</taxon>
        <taxon>Dendrobiinae</taxon>
        <taxon>Dendrobium</taxon>
    </lineage>
</organism>
<keyword evidence="2" id="KW-1185">Reference proteome</keyword>
<accession>A0AAV7HJ21</accession>
<gene>
    <name evidence="1" type="ORF">IEQ34_003400</name>
</gene>
<sequence>MRQIPKLLRRVCKKANATAACRPVFTRLCPIPRRMKPTLEHSVCEFAGIASFTAPFAKVRARHSRVVELSRIPAASLFSGMGVGAFRPVVRPSPRTSPYLELIDSKLIA</sequence>
<proteinExistence type="predicted"/>
<reference evidence="1 2" key="1">
    <citation type="journal article" date="2021" name="Hortic Res">
        <title>Chromosome-scale assembly of the Dendrobium chrysotoxum genome enhances the understanding of orchid evolution.</title>
        <authorList>
            <person name="Zhang Y."/>
            <person name="Zhang G.Q."/>
            <person name="Zhang D."/>
            <person name="Liu X.D."/>
            <person name="Xu X.Y."/>
            <person name="Sun W.H."/>
            <person name="Yu X."/>
            <person name="Zhu X."/>
            <person name="Wang Z.W."/>
            <person name="Zhao X."/>
            <person name="Zhong W.Y."/>
            <person name="Chen H."/>
            <person name="Yin W.L."/>
            <person name="Huang T."/>
            <person name="Niu S.C."/>
            <person name="Liu Z.J."/>
        </authorList>
    </citation>
    <scope>NUCLEOTIDE SEQUENCE [LARGE SCALE GENOMIC DNA]</scope>
    <source>
        <strain evidence="1">Lindl</strain>
    </source>
</reference>
<dbReference type="EMBL" id="JAGFBR010000004">
    <property type="protein sequence ID" value="KAH0468367.1"/>
    <property type="molecule type" value="Genomic_DNA"/>
</dbReference>
<name>A0AAV7HJ21_DENCH</name>